<accession>A0A101HZT7</accession>
<dbReference type="Gene3D" id="3.40.50.360">
    <property type="match status" value="1"/>
</dbReference>
<dbReference type="PANTHER" id="PTHR43278">
    <property type="entry name" value="NAD(P)H-DEPENDENT FMN-CONTAINING OXIDOREDUCTASE YWQN-RELATED"/>
    <property type="match status" value="1"/>
</dbReference>
<dbReference type="AlphaFoldDB" id="A0A101HZT7"/>
<evidence type="ECO:0000313" key="4">
    <source>
        <dbReference type="EMBL" id="KUK85849.1"/>
    </source>
</evidence>
<protein>
    <submittedName>
        <fullName evidence="4">NADPH-dependent FMN reductase</fullName>
    </submittedName>
</protein>
<evidence type="ECO:0000313" key="5">
    <source>
        <dbReference type="Proteomes" id="UP000053467"/>
    </source>
</evidence>
<dbReference type="Proteomes" id="UP000053467">
    <property type="component" value="Unassembled WGS sequence"/>
</dbReference>
<dbReference type="InterPro" id="IPR029039">
    <property type="entry name" value="Flavoprotein-like_sf"/>
</dbReference>
<evidence type="ECO:0000256" key="2">
    <source>
        <dbReference type="ARBA" id="ARBA00022643"/>
    </source>
</evidence>
<keyword evidence="2" id="KW-0288">FMN</keyword>
<proteinExistence type="predicted"/>
<reference evidence="5" key="1">
    <citation type="journal article" date="2015" name="MBio">
        <title>Genome-Resolved Metagenomic Analysis Reveals Roles for Candidate Phyla and Other Microbial Community Members in Biogeochemical Transformations in Oil Reservoirs.</title>
        <authorList>
            <person name="Hu P."/>
            <person name="Tom L."/>
            <person name="Singh A."/>
            <person name="Thomas B.C."/>
            <person name="Baker B.J."/>
            <person name="Piceno Y.M."/>
            <person name="Andersen G.L."/>
            <person name="Banfield J.F."/>
        </authorList>
    </citation>
    <scope>NUCLEOTIDE SEQUENCE [LARGE SCALE GENOMIC DNA]</scope>
</reference>
<dbReference type="InterPro" id="IPR005025">
    <property type="entry name" value="FMN_Rdtase-like_dom"/>
</dbReference>
<comment type="caution">
    <text evidence="4">The sequence shown here is derived from an EMBL/GenBank/DDBJ whole genome shotgun (WGS) entry which is preliminary data.</text>
</comment>
<feature type="domain" description="NADPH-dependent FMN reductase-like" evidence="3">
    <location>
        <begin position="4"/>
        <end position="109"/>
    </location>
</feature>
<dbReference type="SUPFAM" id="SSF52218">
    <property type="entry name" value="Flavoproteins"/>
    <property type="match status" value="1"/>
</dbReference>
<evidence type="ECO:0000259" key="3">
    <source>
        <dbReference type="Pfam" id="PF03358"/>
    </source>
</evidence>
<dbReference type="EMBL" id="LGGX01000039">
    <property type="protein sequence ID" value="KUK85849.1"/>
    <property type="molecule type" value="Genomic_DNA"/>
</dbReference>
<sequence length="200" mass="21872">MSLKVVGIIGSPRKGMNTDTLVSRALEGAQSADAEVEIDKIYLNDLDIMPCQACNTFPSPDYCFFHDGMDIIYEILETADALVVGAPAYFGTISAQLKLLIDRSNCLAEMITLPEGKTVFKSRLPKRKKGIFIWVANISKNPEHALVSLRIWSKYFANIELINTLVVTESDAGEGAQKREELLGKAFQSGLSLGTSLGLL</sequence>
<evidence type="ECO:0000256" key="1">
    <source>
        <dbReference type="ARBA" id="ARBA00022630"/>
    </source>
</evidence>
<dbReference type="PANTHER" id="PTHR43278:SF2">
    <property type="entry name" value="IRON-SULFUR FLAVOPROTEIN"/>
    <property type="match status" value="1"/>
</dbReference>
<dbReference type="GO" id="GO:0016491">
    <property type="term" value="F:oxidoreductase activity"/>
    <property type="evidence" value="ECO:0007669"/>
    <property type="project" value="InterPro"/>
</dbReference>
<gene>
    <name evidence="4" type="ORF">XE03_1869</name>
</gene>
<name>A0A101HZT7_UNCT6</name>
<dbReference type="Pfam" id="PF03358">
    <property type="entry name" value="FMN_red"/>
    <property type="match status" value="1"/>
</dbReference>
<keyword evidence="1" id="KW-0285">Flavoprotein</keyword>
<organism evidence="4 5">
    <name type="scientific">candidate division TA06 bacterium 34_109</name>
    <dbReference type="NCBI Taxonomy" id="1635277"/>
    <lineage>
        <taxon>Bacteria</taxon>
        <taxon>Bacteria division TA06</taxon>
    </lineage>
</organism>
<dbReference type="InterPro" id="IPR051796">
    <property type="entry name" value="ISF_SsuE-like"/>
</dbReference>